<dbReference type="Pfam" id="PF00085">
    <property type="entry name" value="Thioredoxin"/>
    <property type="match status" value="1"/>
</dbReference>
<feature type="transmembrane region" description="Helical" evidence="7">
    <location>
        <begin position="225"/>
        <end position="249"/>
    </location>
</feature>
<protein>
    <recommendedName>
        <fullName evidence="9">Thioredoxin domain-containing protein</fullName>
    </recommendedName>
</protein>
<evidence type="ECO:0000256" key="7">
    <source>
        <dbReference type="SAM" id="Phobius"/>
    </source>
</evidence>
<dbReference type="InterPro" id="IPR036249">
    <property type="entry name" value="Thioredoxin-like_sf"/>
</dbReference>
<keyword evidence="11" id="KW-1185">Reference proteome</keyword>
<dbReference type="PROSITE" id="PS51352">
    <property type="entry name" value="THIOREDOXIN_2"/>
    <property type="match status" value="1"/>
</dbReference>
<dbReference type="Gene3D" id="3.40.30.10">
    <property type="entry name" value="Glutaredoxin"/>
    <property type="match status" value="1"/>
</dbReference>
<dbReference type="InterPro" id="IPR013766">
    <property type="entry name" value="Thioredoxin_domain"/>
</dbReference>
<feature type="signal peptide" evidence="8">
    <location>
        <begin position="1"/>
        <end position="26"/>
    </location>
</feature>
<evidence type="ECO:0000256" key="8">
    <source>
        <dbReference type="SAM" id="SignalP"/>
    </source>
</evidence>
<evidence type="ECO:0000256" key="1">
    <source>
        <dbReference type="ARBA" id="ARBA00004167"/>
    </source>
</evidence>
<dbReference type="CDD" id="cd02999">
    <property type="entry name" value="PDI_a_ERp44_like"/>
    <property type="match status" value="1"/>
</dbReference>
<dbReference type="InterPro" id="IPR044606">
    <property type="entry name" value="APRL4/6"/>
</dbReference>
<feature type="chain" id="PRO_5029650003" description="Thioredoxin domain-containing protein" evidence="8">
    <location>
        <begin position="27"/>
        <end position="326"/>
    </location>
</feature>
<comment type="subcellular location">
    <subcellularLocation>
        <location evidence="1">Membrane</location>
        <topology evidence="1">Single-pass membrane protein</topology>
    </subcellularLocation>
</comment>
<dbReference type="AlphaFoldDB" id="A0A7N0UKR5"/>
<evidence type="ECO:0000259" key="9">
    <source>
        <dbReference type="PROSITE" id="PS51352"/>
    </source>
</evidence>
<accession>A0A7N0UKR5</accession>
<name>A0A7N0UKR5_KALFE</name>
<reference evidence="10" key="1">
    <citation type="submission" date="2021-01" db="UniProtKB">
        <authorList>
            <consortium name="EnsemblPlants"/>
        </authorList>
    </citation>
    <scope>IDENTIFICATION</scope>
</reference>
<keyword evidence="5 7" id="KW-0472">Membrane</keyword>
<sequence>MRVWRAAGFGVRIGMTLLALIGGALCEEPSVAGARASEVCPVRSAARSILGGAEQWCDLNGSELDDVVGVIEGDEASLLSAMKMVQNNTHDYVALLFYASWCPFSTRSRPVFSILSALYPTVPHFSVEESSIRPSILSKYGVHGFPTLFLVNSTMRARYRGSQTLRSLVAFYSDVTDMNPVALNITAGLAAGSHSNLKPHGSPEPENCPFSKARSPVNLLQQETYLALATTFVIMRLVYLAFPAISAFARHVRAKYARSSIRLASLWEHPRTCMNGAAHLINSLKDPFKKRNLQALNAKAWASKSLASVSIGDTSSSRRSASVSDR</sequence>
<keyword evidence="2 7" id="KW-0812">Transmembrane</keyword>
<feature type="domain" description="Thioredoxin" evidence="9">
    <location>
        <begin position="70"/>
        <end position="177"/>
    </location>
</feature>
<dbReference type="PANTHER" id="PTHR46854">
    <property type="entry name" value="5'-ADENYLYLSULFATE REDUCTASE-LIKE 4-RELATED"/>
    <property type="match status" value="1"/>
</dbReference>
<dbReference type="GO" id="GO:0016020">
    <property type="term" value="C:membrane"/>
    <property type="evidence" value="ECO:0007669"/>
    <property type="project" value="UniProtKB-SubCell"/>
</dbReference>
<dbReference type="SUPFAM" id="SSF52833">
    <property type="entry name" value="Thioredoxin-like"/>
    <property type="match status" value="1"/>
</dbReference>
<dbReference type="PANTHER" id="PTHR46854:SF1">
    <property type="entry name" value="5'-ADENYLYLSULFATE REDUCTASE-LIKE 4-RELATED"/>
    <property type="match status" value="1"/>
</dbReference>
<keyword evidence="3 8" id="KW-0732">Signal</keyword>
<dbReference type="Proteomes" id="UP000594263">
    <property type="component" value="Unplaced"/>
</dbReference>
<evidence type="ECO:0000313" key="10">
    <source>
        <dbReference type="EnsemblPlants" id="Kaladp0071s0206.1.v1.1"/>
    </source>
</evidence>
<evidence type="ECO:0000256" key="5">
    <source>
        <dbReference type="ARBA" id="ARBA00023136"/>
    </source>
</evidence>
<evidence type="ECO:0000313" key="11">
    <source>
        <dbReference type="Proteomes" id="UP000594263"/>
    </source>
</evidence>
<keyword evidence="6" id="KW-0325">Glycoprotein</keyword>
<keyword evidence="4 7" id="KW-1133">Transmembrane helix</keyword>
<evidence type="ECO:0000256" key="4">
    <source>
        <dbReference type="ARBA" id="ARBA00022989"/>
    </source>
</evidence>
<evidence type="ECO:0000256" key="6">
    <source>
        <dbReference type="ARBA" id="ARBA00023180"/>
    </source>
</evidence>
<organism evidence="10 11">
    <name type="scientific">Kalanchoe fedtschenkoi</name>
    <name type="common">Lavender scallops</name>
    <name type="synonym">South American air plant</name>
    <dbReference type="NCBI Taxonomy" id="63787"/>
    <lineage>
        <taxon>Eukaryota</taxon>
        <taxon>Viridiplantae</taxon>
        <taxon>Streptophyta</taxon>
        <taxon>Embryophyta</taxon>
        <taxon>Tracheophyta</taxon>
        <taxon>Spermatophyta</taxon>
        <taxon>Magnoliopsida</taxon>
        <taxon>eudicotyledons</taxon>
        <taxon>Gunneridae</taxon>
        <taxon>Pentapetalae</taxon>
        <taxon>Saxifragales</taxon>
        <taxon>Crassulaceae</taxon>
        <taxon>Kalanchoe</taxon>
    </lineage>
</organism>
<evidence type="ECO:0000256" key="3">
    <source>
        <dbReference type="ARBA" id="ARBA00022729"/>
    </source>
</evidence>
<dbReference type="Gramene" id="Kaladp0071s0206.1.v1.1">
    <property type="protein sequence ID" value="Kaladp0071s0206.1.v1.1"/>
    <property type="gene ID" value="Kaladp0071s0206.v1.1"/>
</dbReference>
<proteinExistence type="predicted"/>
<dbReference type="EnsemblPlants" id="Kaladp0071s0206.1.v1.1">
    <property type="protein sequence ID" value="Kaladp0071s0206.1.v1.1"/>
    <property type="gene ID" value="Kaladp0071s0206.v1.1"/>
</dbReference>
<dbReference type="OMA" id="MIHRNTH"/>
<evidence type="ECO:0000256" key="2">
    <source>
        <dbReference type="ARBA" id="ARBA00022692"/>
    </source>
</evidence>